<organism evidence="1 2">
    <name type="scientific">Rhodococcus opacus</name>
    <name type="common">Nocardia opaca</name>
    <dbReference type="NCBI Taxonomy" id="37919"/>
    <lineage>
        <taxon>Bacteria</taxon>
        <taxon>Bacillati</taxon>
        <taxon>Actinomycetota</taxon>
        <taxon>Actinomycetes</taxon>
        <taxon>Mycobacteriales</taxon>
        <taxon>Nocardiaceae</taxon>
        <taxon>Rhodococcus</taxon>
    </lineage>
</organism>
<evidence type="ECO:0000313" key="1">
    <source>
        <dbReference type="EMBL" id="ANS26304.1"/>
    </source>
</evidence>
<accession>A0A1B1K103</accession>
<sequence>MGYDTDESAEQPITELDSETSWQLLSSGALGRLALSVSGRVDIFPVNYVVHEGKVYFRTAEGSKLVELTIHRDVAFEVDEIAEKSGWSVIVHGTARRLQKLSEVAAADELPLRSWLATPKFNYVEITPTEITGRRLIFSDEPDR</sequence>
<dbReference type="PATRIC" id="fig|37919.13.peg.1624"/>
<evidence type="ECO:0000313" key="2">
    <source>
        <dbReference type="Proteomes" id="UP000186108"/>
    </source>
</evidence>
<dbReference type="RefSeq" id="WP_005257476.1">
    <property type="nucleotide sequence ID" value="NZ_CAJUXZ010000001.1"/>
</dbReference>
<dbReference type="EMBL" id="CP009111">
    <property type="protein sequence ID" value="ANS26304.1"/>
    <property type="molecule type" value="Genomic_DNA"/>
</dbReference>
<proteinExistence type="predicted"/>
<gene>
    <name evidence="1" type="ORF">R1CP_07915</name>
</gene>
<protein>
    <submittedName>
        <fullName evidence="1">Uncharacterized protein</fullName>
    </submittedName>
</protein>
<dbReference type="InterPro" id="IPR012349">
    <property type="entry name" value="Split_barrel_FMN-bd"/>
</dbReference>
<dbReference type="Pfam" id="PF12900">
    <property type="entry name" value="Pyridox_ox_2"/>
    <property type="match status" value="1"/>
</dbReference>
<reference evidence="1 2" key="1">
    <citation type="submission" date="2014-07" db="EMBL/GenBank/DDBJ databases">
        <authorList>
            <person name="Zhang J.E."/>
            <person name="Yang H."/>
            <person name="Guo J."/>
            <person name="Deng Z."/>
            <person name="Luo H."/>
            <person name="Luo M."/>
            <person name="Zhao B."/>
        </authorList>
    </citation>
    <scope>NUCLEOTIDE SEQUENCE [LARGE SCALE GENOMIC DNA]</scope>
    <source>
        <strain evidence="1 2">1CP</strain>
    </source>
</reference>
<dbReference type="Gene3D" id="2.30.110.10">
    <property type="entry name" value="Electron Transport, Fmn-binding Protein, Chain A"/>
    <property type="match status" value="1"/>
</dbReference>
<dbReference type="AlphaFoldDB" id="A0A1B1K103"/>
<name>A0A1B1K103_RHOOP</name>
<dbReference type="InterPro" id="IPR024747">
    <property type="entry name" value="Pyridox_Oxase-rel"/>
</dbReference>
<dbReference type="Proteomes" id="UP000186108">
    <property type="component" value="Chromosome"/>
</dbReference>
<dbReference type="SUPFAM" id="SSF50475">
    <property type="entry name" value="FMN-binding split barrel"/>
    <property type="match status" value="1"/>
</dbReference>